<sequence length="411" mass="44874">MENSASAIAPLLLRNLLTSIFILADKSLFSLSQKYKLLQLLRCFIVSSFLFFLSLLPAFFSSLNPSLESQDVSFKSARDDIYSGTGGGSDAAVVGGGRGKGGGSGVSRALSQLLLIMNDIPVSSRKYEVVRSLAEKLIDENLLEGNRALREVNCAVLSTAFASSLNQLEAAAAEQRRMGDGGGEGVVVGGAVESDSYVCNRVSRLILGVKYFGRRAWCYAKSRSHPSLSGRSAEKLAAELLWLAQKMAASGCAEEAVCKWASASNLALLALSAEPRLQGSLVKLSAFLIKEAKEMGKNDGNSDETDSPFEQQHIRHTKMKMLMSWLPLLCRANNGTDAPILSLGERAELERTLEEIILTLDEDEEQECVLSLWLHHFTYCPASDWPNLRSCYTRWYNASRARLMLAATSTH</sequence>
<comment type="caution">
    <text evidence="2">The sequence shown here is derived from an EMBL/GenBank/DDBJ whole genome shotgun (WGS) entry which is preliminary data.</text>
</comment>
<dbReference type="PANTHER" id="PTHR31060:SF4">
    <property type="entry name" value="1,8-CINEOLE SYNTHASE"/>
    <property type="match status" value="1"/>
</dbReference>
<reference evidence="2" key="2">
    <citation type="journal article" date="2024" name="Plant">
        <title>Genomic evolution and insights into agronomic trait innovations of Sesamum species.</title>
        <authorList>
            <person name="Miao H."/>
            <person name="Wang L."/>
            <person name="Qu L."/>
            <person name="Liu H."/>
            <person name="Sun Y."/>
            <person name="Le M."/>
            <person name="Wang Q."/>
            <person name="Wei S."/>
            <person name="Zheng Y."/>
            <person name="Lin W."/>
            <person name="Duan Y."/>
            <person name="Cao H."/>
            <person name="Xiong S."/>
            <person name="Wang X."/>
            <person name="Wei L."/>
            <person name="Li C."/>
            <person name="Ma Q."/>
            <person name="Ju M."/>
            <person name="Zhao R."/>
            <person name="Li G."/>
            <person name="Mu C."/>
            <person name="Tian Q."/>
            <person name="Mei H."/>
            <person name="Zhang T."/>
            <person name="Gao T."/>
            <person name="Zhang H."/>
        </authorList>
    </citation>
    <scope>NUCLEOTIDE SEQUENCE</scope>
    <source>
        <strain evidence="2">K16</strain>
    </source>
</reference>
<proteinExistence type="predicted"/>
<keyword evidence="3" id="KW-1185">Reference proteome</keyword>
<keyword evidence="1" id="KW-0812">Transmembrane</keyword>
<dbReference type="EMBL" id="JACGWL010000005">
    <property type="protein sequence ID" value="KAK4401872.1"/>
    <property type="molecule type" value="Genomic_DNA"/>
</dbReference>
<feature type="transmembrane region" description="Helical" evidence="1">
    <location>
        <begin position="6"/>
        <end position="25"/>
    </location>
</feature>
<dbReference type="AlphaFoldDB" id="A0AAE1WYA6"/>
<keyword evidence="1" id="KW-0472">Membrane</keyword>
<keyword evidence="1" id="KW-1133">Transmembrane helix</keyword>
<protein>
    <recommendedName>
        <fullName evidence="4">1,8-cineole synthase</fullName>
    </recommendedName>
</protein>
<evidence type="ECO:0008006" key="4">
    <source>
        <dbReference type="Google" id="ProtNLM"/>
    </source>
</evidence>
<dbReference type="Proteomes" id="UP001289374">
    <property type="component" value="Unassembled WGS sequence"/>
</dbReference>
<dbReference type="PANTHER" id="PTHR31060">
    <property type="entry name" value="OSJNBA0011J08.25 PROTEIN-RELATED"/>
    <property type="match status" value="1"/>
</dbReference>
<reference evidence="2" key="1">
    <citation type="submission" date="2020-06" db="EMBL/GenBank/DDBJ databases">
        <authorList>
            <person name="Li T."/>
            <person name="Hu X."/>
            <person name="Zhang T."/>
            <person name="Song X."/>
            <person name="Zhang H."/>
            <person name="Dai N."/>
            <person name="Sheng W."/>
            <person name="Hou X."/>
            <person name="Wei L."/>
        </authorList>
    </citation>
    <scope>NUCLEOTIDE SEQUENCE</scope>
    <source>
        <strain evidence="2">K16</strain>
        <tissue evidence="2">Leaf</tissue>
    </source>
</reference>
<organism evidence="2 3">
    <name type="scientific">Sesamum angolense</name>
    <dbReference type="NCBI Taxonomy" id="2727404"/>
    <lineage>
        <taxon>Eukaryota</taxon>
        <taxon>Viridiplantae</taxon>
        <taxon>Streptophyta</taxon>
        <taxon>Embryophyta</taxon>
        <taxon>Tracheophyta</taxon>
        <taxon>Spermatophyta</taxon>
        <taxon>Magnoliopsida</taxon>
        <taxon>eudicotyledons</taxon>
        <taxon>Gunneridae</taxon>
        <taxon>Pentapetalae</taxon>
        <taxon>asterids</taxon>
        <taxon>lamiids</taxon>
        <taxon>Lamiales</taxon>
        <taxon>Pedaliaceae</taxon>
        <taxon>Sesamum</taxon>
    </lineage>
</organism>
<evidence type="ECO:0000256" key="1">
    <source>
        <dbReference type="SAM" id="Phobius"/>
    </source>
</evidence>
<name>A0AAE1WYA6_9LAMI</name>
<accession>A0AAE1WYA6</accession>
<feature type="transmembrane region" description="Helical" evidence="1">
    <location>
        <begin position="37"/>
        <end position="60"/>
    </location>
</feature>
<gene>
    <name evidence="2" type="ORF">Sango_0927900</name>
</gene>
<evidence type="ECO:0000313" key="2">
    <source>
        <dbReference type="EMBL" id="KAK4401872.1"/>
    </source>
</evidence>
<dbReference type="InterPro" id="IPR038920">
    <property type="entry name" value="At3g05675-like"/>
</dbReference>
<evidence type="ECO:0000313" key="3">
    <source>
        <dbReference type="Proteomes" id="UP001289374"/>
    </source>
</evidence>